<organism evidence="2 3">
    <name type="scientific">Pseudocitrobacter cyperus</name>
    <dbReference type="NCBI Taxonomy" id="3112843"/>
    <lineage>
        <taxon>Bacteria</taxon>
        <taxon>Pseudomonadati</taxon>
        <taxon>Pseudomonadota</taxon>
        <taxon>Gammaproteobacteria</taxon>
        <taxon>Enterobacterales</taxon>
        <taxon>Enterobacteriaceae</taxon>
        <taxon>Pseudocitrobacter</taxon>
    </lineage>
</organism>
<evidence type="ECO:0000313" key="2">
    <source>
        <dbReference type="EMBL" id="MEO3992211.1"/>
    </source>
</evidence>
<dbReference type="Proteomes" id="UP001444146">
    <property type="component" value="Unassembled WGS sequence"/>
</dbReference>
<evidence type="ECO:0000259" key="1">
    <source>
        <dbReference type="Pfam" id="PF00419"/>
    </source>
</evidence>
<dbReference type="InterPro" id="IPR036937">
    <property type="entry name" value="Adhesion_dom_fimbrial_sf"/>
</dbReference>
<dbReference type="SUPFAM" id="SSF49401">
    <property type="entry name" value="Bacterial adhesins"/>
    <property type="match status" value="1"/>
</dbReference>
<comment type="caution">
    <text evidence="2">The sequence shown here is derived from an EMBL/GenBank/DDBJ whole genome shotgun (WGS) entry which is preliminary data.</text>
</comment>
<name>A0ABV0HP42_9ENTR</name>
<dbReference type="InterPro" id="IPR008966">
    <property type="entry name" value="Adhesion_dom_sf"/>
</dbReference>
<dbReference type="Pfam" id="PF00419">
    <property type="entry name" value="Fimbrial"/>
    <property type="match status" value="1"/>
</dbReference>
<dbReference type="RefSeq" id="WP_347796436.1">
    <property type="nucleotide sequence ID" value="NZ_JAYMYY010000009.1"/>
</dbReference>
<feature type="domain" description="Fimbrial-type adhesion" evidence="1">
    <location>
        <begin position="239"/>
        <end position="390"/>
    </location>
</feature>
<accession>A0ABV0HP42</accession>
<keyword evidence="3" id="KW-1185">Reference proteome</keyword>
<reference evidence="2 3" key="1">
    <citation type="submission" date="2024-01" db="EMBL/GenBank/DDBJ databases">
        <title>Pseudocitrobacter sp. Endophytic strain Cyp-38L.</title>
        <authorList>
            <person name="Amer M.A."/>
            <person name="Hamed S.M."/>
        </authorList>
    </citation>
    <scope>NUCLEOTIDE SEQUENCE [LARGE SCALE GENOMIC DNA]</scope>
    <source>
        <strain evidence="2 3">Cyp38S</strain>
    </source>
</reference>
<proteinExistence type="predicted"/>
<evidence type="ECO:0000313" key="3">
    <source>
        <dbReference type="Proteomes" id="UP001444146"/>
    </source>
</evidence>
<gene>
    <name evidence="2" type="ORF">VSR74_20655</name>
</gene>
<protein>
    <submittedName>
        <fullName evidence="2">Fimbrial protein</fullName>
    </submittedName>
</protein>
<sequence length="391" mass="41861">MELNHTGVLWALFLFTSIISGGKVHASADKSSRGLLSNTCDVSSGLFSKTRVAESDKSLNLSKVFAQSSTYSVTYSTSWSGKMSCTYGVGLDNVFYFTGFNNNPVYLHFSSSDGQEEYWIKTTAQISGDTKEKVNGIAGKHSISSYQTQYTVMFELLSSAPAGVSNMTKSTTSGVLSVIPAVMSGHGDGSNTYNCNILGNKCSTYGENVWDYMINDTASWSTSRYIAYEKLSVQFAPNQTTCNLTHDMTIKLPAASLDRLTRNGEDTGTTFRLPIECSDALAGTTSTRNINAWLSSHDILNDADSGTVIINDDSTAGGVGISLKSLSTGQDIVLSSGSSATNATTLLELKAGDNIEKVNYISLNAYYKVYNAAALTAGDVIATAQIMFGYD</sequence>
<dbReference type="EMBL" id="JAYMYY010000009">
    <property type="protein sequence ID" value="MEO3992211.1"/>
    <property type="molecule type" value="Genomic_DNA"/>
</dbReference>
<dbReference type="InterPro" id="IPR000259">
    <property type="entry name" value="Adhesion_dom_fimbrial"/>
</dbReference>
<dbReference type="Gene3D" id="2.60.40.1090">
    <property type="entry name" value="Fimbrial-type adhesion domain"/>
    <property type="match status" value="1"/>
</dbReference>